<gene>
    <name evidence="2" type="ORF">JET14_08935</name>
</gene>
<protein>
    <submittedName>
        <fullName evidence="2">Uncharacterized protein</fullName>
    </submittedName>
</protein>
<proteinExistence type="predicted"/>
<dbReference type="EMBL" id="CP066786">
    <property type="protein sequence ID" value="QQM32241.1"/>
    <property type="molecule type" value="Genomic_DNA"/>
</dbReference>
<dbReference type="RefSeq" id="WP_200337705.1">
    <property type="nucleotide sequence ID" value="NZ_CP066786.1"/>
</dbReference>
<evidence type="ECO:0000313" key="2">
    <source>
        <dbReference type="EMBL" id="QQM32241.1"/>
    </source>
</evidence>
<dbReference type="KEGG" id="mlut:JET14_08935"/>
<feature type="compositionally biased region" description="Gly residues" evidence="1">
    <location>
        <begin position="21"/>
        <end position="30"/>
    </location>
</feature>
<organism evidence="2 3">
    <name type="scientific">Martelella lutilitoris</name>
    <dbReference type="NCBI Taxonomy" id="2583532"/>
    <lineage>
        <taxon>Bacteria</taxon>
        <taxon>Pseudomonadati</taxon>
        <taxon>Pseudomonadota</taxon>
        <taxon>Alphaproteobacteria</taxon>
        <taxon>Hyphomicrobiales</taxon>
        <taxon>Aurantimonadaceae</taxon>
        <taxon>Martelella</taxon>
    </lineage>
</organism>
<feature type="compositionally biased region" description="Basic and acidic residues" evidence="1">
    <location>
        <begin position="1"/>
        <end position="18"/>
    </location>
</feature>
<accession>A0A7T7KMW4</accession>
<feature type="region of interest" description="Disordered" evidence="1">
    <location>
        <begin position="1"/>
        <end position="54"/>
    </location>
</feature>
<dbReference type="Proteomes" id="UP000596083">
    <property type="component" value="Chromosome"/>
</dbReference>
<dbReference type="AlphaFoldDB" id="A0A7T7KMW4"/>
<feature type="compositionally biased region" description="Polar residues" evidence="1">
    <location>
        <begin position="36"/>
        <end position="54"/>
    </location>
</feature>
<sequence length="54" mass="5886">MSKIDKDKETERTLRQVEHMGAGGHLGGTYFGQEPDASTSQNHGRSRPNGNSQS</sequence>
<evidence type="ECO:0000256" key="1">
    <source>
        <dbReference type="SAM" id="MobiDB-lite"/>
    </source>
</evidence>
<name>A0A7T7KMW4_9HYPH</name>
<reference evidence="2 3" key="1">
    <citation type="submission" date="2020-12" db="EMBL/GenBank/DDBJ databases">
        <authorList>
            <person name="Zheng R.K."/>
            <person name="Sun C.M."/>
        </authorList>
    </citation>
    <scope>NUCLEOTIDE SEQUENCE [LARGE SCALE GENOMIC DNA]</scope>
    <source>
        <strain evidence="2 3">ZRK001</strain>
    </source>
</reference>
<evidence type="ECO:0000313" key="3">
    <source>
        <dbReference type="Proteomes" id="UP000596083"/>
    </source>
</evidence>